<evidence type="ECO:0000313" key="3">
    <source>
        <dbReference type="Proteomes" id="UP000830835"/>
    </source>
</evidence>
<evidence type="ECO:0000313" key="2">
    <source>
        <dbReference type="EMBL" id="MCJ2543908.1"/>
    </source>
</evidence>
<dbReference type="EMBL" id="JAFIRA010000040">
    <property type="protein sequence ID" value="MCJ2543908.1"/>
    <property type="molecule type" value="Genomic_DNA"/>
</dbReference>
<dbReference type="Proteomes" id="UP000830835">
    <property type="component" value="Unassembled WGS sequence"/>
</dbReference>
<proteinExistence type="predicted"/>
<dbReference type="Gene3D" id="3.30.450.30">
    <property type="entry name" value="Dynein light chain 2a, cytoplasmic"/>
    <property type="match status" value="1"/>
</dbReference>
<dbReference type="Pfam" id="PF03259">
    <property type="entry name" value="Robl_LC7"/>
    <property type="match status" value="1"/>
</dbReference>
<dbReference type="InterPro" id="IPR037587">
    <property type="entry name" value="LAMTOR2-like"/>
</dbReference>
<sequence>MAINLGKLESTLQQFVANTASVQGTALVSPDGLTLASSLMGGMDEERVAAMSAAMLSLSERISRELSRGKVERILVEGEAGLGILTSCTQEAVLLVLADSSAKLGLLNLEIKEIVKELSSCFSSSLSTAAV</sequence>
<accession>A0ABT0CDP4</accession>
<dbReference type="SMART" id="SM00960">
    <property type="entry name" value="Robl_LC7"/>
    <property type="match status" value="1"/>
</dbReference>
<name>A0ABT0CDP4_THEVL</name>
<gene>
    <name evidence="2" type="ORF">JX360_13520</name>
</gene>
<evidence type="ECO:0000259" key="1">
    <source>
        <dbReference type="SMART" id="SM00960"/>
    </source>
</evidence>
<feature type="domain" description="Roadblock/LAMTOR2" evidence="1">
    <location>
        <begin position="9"/>
        <end position="98"/>
    </location>
</feature>
<dbReference type="SUPFAM" id="SSF103196">
    <property type="entry name" value="Roadblock/LC7 domain"/>
    <property type="match status" value="1"/>
</dbReference>
<dbReference type="InterPro" id="IPR004942">
    <property type="entry name" value="Roadblock/LAMTOR2_dom"/>
</dbReference>
<dbReference type="PANTHER" id="PTHR13323">
    <property type="entry name" value="LATE ENDOSOMAL/LYSOSOMAL MP1 INTERACTING PROTEIN"/>
    <property type="match status" value="1"/>
</dbReference>
<protein>
    <submittedName>
        <fullName evidence="2">Roadblock/LC7 domain-containing protein</fullName>
    </submittedName>
</protein>
<dbReference type="RefSeq" id="WP_244351922.1">
    <property type="nucleotide sequence ID" value="NZ_JAFIRA010000040.1"/>
</dbReference>
<reference evidence="2" key="1">
    <citation type="submission" date="2021-02" db="EMBL/GenBank/DDBJ databases">
        <title>The CRISPR/cas machinery reduction and long-range gene transfer in the hot spring cyanobacterium Synechococcus.</title>
        <authorList>
            <person name="Dvorak P."/>
            <person name="Jahodarova E."/>
            <person name="Hasler P."/>
            <person name="Poulickova A."/>
        </authorList>
    </citation>
    <scope>NUCLEOTIDE SEQUENCE</scope>
    <source>
        <strain evidence="2">Rupite</strain>
    </source>
</reference>
<organism evidence="2 3">
    <name type="scientific">Thermostichus vulcanus str. 'Rupite'</name>
    <dbReference type="NCBI Taxonomy" id="2813851"/>
    <lineage>
        <taxon>Bacteria</taxon>
        <taxon>Bacillati</taxon>
        <taxon>Cyanobacteriota</taxon>
        <taxon>Cyanophyceae</taxon>
        <taxon>Thermostichales</taxon>
        <taxon>Thermostichaceae</taxon>
        <taxon>Thermostichus</taxon>
    </lineage>
</organism>
<keyword evidence="3" id="KW-1185">Reference proteome</keyword>
<comment type="caution">
    <text evidence="2">The sequence shown here is derived from an EMBL/GenBank/DDBJ whole genome shotgun (WGS) entry which is preliminary data.</text>
</comment>